<dbReference type="CDD" id="cd21564">
    <property type="entry name" value="alphaCoV_M"/>
    <property type="match status" value="1"/>
</dbReference>
<dbReference type="GO" id="GO:0055036">
    <property type="term" value="C:virion membrane"/>
    <property type="evidence" value="ECO:0007669"/>
    <property type="project" value="UniProtKB-SubCell"/>
</dbReference>
<organism evidence="11">
    <name type="scientific">Triaenops bat coronavirus</name>
    <dbReference type="NCBI Taxonomy" id="2913388"/>
    <lineage>
        <taxon>Viruses</taxon>
        <taxon>Riboviria</taxon>
        <taxon>Orthornavirae</taxon>
        <taxon>Pisuviricota</taxon>
        <taxon>Pisoniviricetes</taxon>
        <taxon>Nidovirales</taxon>
        <taxon>Cornidovirineae</taxon>
        <taxon>Coronaviridae</taxon>
    </lineage>
</organism>
<dbReference type="GO" id="GO:0016020">
    <property type="term" value="C:membrane"/>
    <property type="evidence" value="ECO:0007669"/>
    <property type="project" value="InterPro"/>
</dbReference>
<keyword evidence="7 10" id="KW-0472">Membrane</keyword>
<evidence type="ECO:0000256" key="8">
    <source>
        <dbReference type="ARBA" id="ARBA00023180"/>
    </source>
</evidence>
<evidence type="ECO:0000256" key="2">
    <source>
        <dbReference type="ARBA" id="ARBA00022812"/>
    </source>
</evidence>
<dbReference type="PROSITE" id="PS51927">
    <property type="entry name" value="COV_M"/>
    <property type="match status" value="1"/>
</dbReference>
<comment type="function">
    <text evidence="10">Component of the viral envelope that plays a central role in virus morphogenesis and assembly via its interactions with other viral proteins.</text>
</comment>
<evidence type="ECO:0000256" key="9">
    <source>
        <dbReference type="ARBA" id="ARBA00023311"/>
    </source>
</evidence>
<feature type="transmembrane region" description="Helical" evidence="10">
    <location>
        <begin position="22"/>
        <end position="40"/>
    </location>
</feature>
<keyword evidence="9 10" id="KW-0468">Viral matrix protein</keyword>
<comment type="subunit">
    <text evidence="10">Homomultimer. Interacts with envelope E protein in the budding compartment of the host cell, which is located between endoplasmic reticulum and the Golgi complex. Forms a complex with HE and S proteins. Interacts with nucleocapsid N protein. This interaction probably participates in RNA packaging into the virus.</text>
</comment>
<feature type="transmembrane region" description="Helical" evidence="10">
    <location>
        <begin position="79"/>
        <end position="99"/>
    </location>
</feature>
<keyword evidence="3 10" id="KW-0946">Virion</keyword>
<name>A0AB38ZDS9_9NIDO</name>
<keyword evidence="2 10" id="KW-1040">Host Golgi apparatus</keyword>
<evidence type="ECO:0000256" key="5">
    <source>
        <dbReference type="ARBA" id="ARBA00022879"/>
    </source>
</evidence>
<protein>
    <recommendedName>
        <fullName evidence="10">Membrane protein</fullName>
        <shortName evidence="10">M protein</shortName>
    </recommendedName>
    <alternativeName>
        <fullName evidence="10">E1 glycoprotein</fullName>
    </alternativeName>
    <alternativeName>
        <fullName evidence="10">Matrix glycoprotein</fullName>
    </alternativeName>
    <alternativeName>
        <fullName evidence="10">Membrane glycoprotein</fullName>
    </alternativeName>
</protein>
<proteinExistence type="inferred from homology"/>
<sequence length="228" mass="26331">MSSQNETVSVQEVYNHLRNWNFSWNIILTIFIVVLQYGHYKYSKFLYGLKMFVLWSLWPLVLALSIFDCYANFNVDWAFFAFSILMSIITLCLWIMYFVNSFRLYRRVQTFWAFNPETNAIISLQVYGHNYSLPVMTAPTGVTLTLLSGVLLVDGHKVAIRVQVGQLPRYLIVATPSTTIIYDRVGRSLNENSQTGWAFYVRAKHGDFSGIATQEGVLSEREQLLHLV</sequence>
<keyword evidence="4 10" id="KW-1043">Host membrane</keyword>
<dbReference type="InterPro" id="IPR042551">
    <property type="entry name" value="ALPHA_CORONA_M"/>
</dbReference>
<dbReference type="GO" id="GO:0019031">
    <property type="term" value="C:viral envelope"/>
    <property type="evidence" value="ECO:0007669"/>
    <property type="project" value="UniProtKB-KW"/>
</dbReference>
<dbReference type="HAMAP" id="MF_04201">
    <property type="entry name" value="ALPHA_CORONA_M"/>
    <property type="match status" value="1"/>
</dbReference>
<dbReference type="GO" id="GO:0044178">
    <property type="term" value="C:host cell Golgi membrane"/>
    <property type="evidence" value="ECO:0007669"/>
    <property type="project" value="UniProtKB-SubCell"/>
</dbReference>
<evidence type="ECO:0000256" key="10">
    <source>
        <dbReference type="RuleBase" id="RU363118"/>
    </source>
</evidence>
<keyword evidence="5 10" id="KW-0261">Viral envelope protein</keyword>
<evidence type="ECO:0000313" key="11">
    <source>
        <dbReference type="EMBL" id="WWB00594.1"/>
    </source>
</evidence>
<evidence type="ECO:0000256" key="1">
    <source>
        <dbReference type="ARBA" id="ARBA00022692"/>
    </source>
</evidence>
<dbReference type="InterPro" id="IPR002574">
    <property type="entry name" value="M_CoV"/>
</dbReference>
<comment type="subcellular location">
    <subcellularLocation>
        <location evidence="10">Host Golgi apparatus membrane</location>
        <topology evidence="10">Multi-pass membrane protein</topology>
    </subcellularLocation>
    <subcellularLocation>
        <location evidence="10">Virion membrane</location>
        <topology evidence="10">Multi-pass membrane protein</topology>
    </subcellularLocation>
</comment>
<reference evidence="11" key="1">
    <citation type="submission" date="2024-02" db="EMBL/GenBank/DDBJ databases">
        <title>Substantial viral diversity in bats and rodents from East Africa: insights into evolution, recombination, and co-circulation.</title>
        <authorList>
            <person name="Hu B."/>
        </authorList>
    </citation>
    <scope>NUCLEOTIDE SEQUENCE</scope>
    <source>
        <strain evidence="11">7A/Kenya/BFS096/2015</strain>
    </source>
</reference>
<keyword evidence="6 10" id="KW-1133">Transmembrane helix</keyword>
<dbReference type="Pfam" id="PF01635">
    <property type="entry name" value="CoV_M"/>
    <property type="match status" value="1"/>
</dbReference>
<evidence type="ECO:0000256" key="7">
    <source>
        <dbReference type="ARBA" id="ARBA00023136"/>
    </source>
</evidence>
<keyword evidence="8" id="KW-0325">Glycoprotein</keyword>
<accession>A0AB38ZDS9</accession>
<feature type="transmembrane region" description="Helical" evidence="10">
    <location>
        <begin position="52"/>
        <end position="73"/>
    </location>
</feature>
<evidence type="ECO:0000256" key="6">
    <source>
        <dbReference type="ARBA" id="ARBA00022989"/>
    </source>
</evidence>
<evidence type="ECO:0000256" key="4">
    <source>
        <dbReference type="ARBA" id="ARBA00022870"/>
    </source>
</evidence>
<dbReference type="EMBL" id="PP273184">
    <property type="protein sequence ID" value="WWB00594.1"/>
    <property type="molecule type" value="Genomic_RNA"/>
</dbReference>
<gene>
    <name evidence="10" type="primary">M</name>
</gene>
<keyword evidence="1 10" id="KW-0812">Transmembrane</keyword>
<evidence type="ECO:0000256" key="3">
    <source>
        <dbReference type="ARBA" id="ARBA00022844"/>
    </source>
</evidence>
<dbReference type="GO" id="GO:0039660">
    <property type="term" value="F:structural constituent of virion"/>
    <property type="evidence" value="ECO:0007669"/>
    <property type="project" value="UniProtKB-KW"/>
</dbReference>